<dbReference type="Gene3D" id="1.10.1740.10">
    <property type="match status" value="1"/>
</dbReference>
<evidence type="ECO:0000259" key="6">
    <source>
        <dbReference type="Pfam" id="PF04542"/>
    </source>
</evidence>
<keyword evidence="3" id="KW-0731">Sigma factor</keyword>
<feature type="domain" description="RNA polymerase sigma-70 region 2" evidence="6">
    <location>
        <begin position="36"/>
        <end position="102"/>
    </location>
</feature>
<comment type="similarity">
    <text evidence="1">Belongs to the sigma-70 factor family. ECF subfamily.</text>
</comment>
<dbReference type="PANTHER" id="PTHR43133">
    <property type="entry name" value="RNA POLYMERASE ECF-TYPE SIGMA FACTO"/>
    <property type="match status" value="1"/>
</dbReference>
<dbReference type="InterPro" id="IPR013325">
    <property type="entry name" value="RNA_pol_sigma_r2"/>
</dbReference>
<dbReference type="SUPFAM" id="SSF88946">
    <property type="entry name" value="Sigma2 domain of RNA polymerase sigma factors"/>
    <property type="match status" value="1"/>
</dbReference>
<dbReference type="InterPro" id="IPR013324">
    <property type="entry name" value="RNA_pol_sigma_r3/r4-like"/>
</dbReference>
<evidence type="ECO:0000256" key="3">
    <source>
        <dbReference type="ARBA" id="ARBA00023082"/>
    </source>
</evidence>
<evidence type="ECO:0000256" key="2">
    <source>
        <dbReference type="ARBA" id="ARBA00023015"/>
    </source>
</evidence>
<evidence type="ECO:0000313" key="9">
    <source>
        <dbReference type="Proteomes" id="UP000308528"/>
    </source>
</evidence>
<keyword evidence="5" id="KW-0804">Transcription</keyword>
<dbReference type="InterPro" id="IPR013249">
    <property type="entry name" value="RNA_pol_sigma70_r4_t2"/>
</dbReference>
<keyword evidence="2" id="KW-0805">Transcription regulation</keyword>
<dbReference type="SUPFAM" id="SSF88659">
    <property type="entry name" value="Sigma3 and sigma4 domains of RNA polymerase sigma factors"/>
    <property type="match status" value="1"/>
</dbReference>
<keyword evidence="9" id="KW-1185">Reference proteome</keyword>
<dbReference type="OrthoDB" id="670026at2"/>
<keyword evidence="4" id="KW-0238">DNA-binding</keyword>
<dbReference type="InterPro" id="IPR007627">
    <property type="entry name" value="RNA_pol_sigma70_r2"/>
</dbReference>
<dbReference type="NCBIfam" id="TIGR02937">
    <property type="entry name" value="sigma70-ECF"/>
    <property type="match status" value="1"/>
</dbReference>
<dbReference type="InterPro" id="IPR036388">
    <property type="entry name" value="WH-like_DNA-bd_sf"/>
</dbReference>
<comment type="caution">
    <text evidence="8">The sequence shown here is derived from an EMBL/GenBank/DDBJ whole genome shotgun (WGS) entry which is preliminary data.</text>
</comment>
<evidence type="ECO:0000256" key="4">
    <source>
        <dbReference type="ARBA" id="ARBA00023125"/>
    </source>
</evidence>
<gene>
    <name evidence="8" type="ORF">E4021_11490</name>
</gene>
<evidence type="ECO:0000259" key="7">
    <source>
        <dbReference type="Pfam" id="PF08281"/>
    </source>
</evidence>
<proteinExistence type="inferred from homology"/>
<organism evidence="8 9">
    <name type="scientific">Neolewinella litorea</name>
    <dbReference type="NCBI Taxonomy" id="2562452"/>
    <lineage>
        <taxon>Bacteria</taxon>
        <taxon>Pseudomonadati</taxon>
        <taxon>Bacteroidota</taxon>
        <taxon>Saprospiria</taxon>
        <taxon>Saprospirales</taxon>
        <taxon>Lewinellaceae</taxon>
        <taxon>Neolewinella</taxon>
    </lineage>
</organism>
<dbReference type="PANTHER" id="PTHR43133:SF8">
    <property type="entry name" value="RNA POLYMERASE SIGMA FACTOR HI_1459-RELATED"/>
    <property type="match status" value="1"/>
</dbReference>
<feature type="domain" description="RNA polymerase sigma factor 70 region 4 type 2" evidence="7">
    <location>
        <begin position="132"/>
        <end position="184"/>
    </location>
</feature>
<dbReference type="InterPro" id="IPR014284">
    <property type="entry name" value="RNA_pol_sigma-70_dom"/>
</dbReference>
<protein>
    <submittedName>
        <fullName evidence="8">RNA polymerase sigma factor</fullName>
    </submittedName>
</protein>
<dbReference type="EMBL" id="SRSF01000004">
    <property type="protein sequence ID" value="THH39370.1"/>
    <property type="molecule type" value="Genomic_DNA"/>
</dbReference>
<dbReference type="Pfam" id="PF08281">
    <property type="entry name" value="Sigma70_r4_2"/>
    <property type="match status" value="1"/>
</dbReference>
<sequence length="196" mass="22656">MAGEGLVEKSGWGCNKGARLLRVPFKRANVQSFTSLVENVRDRLYRLALRMTGDGSEAEDVVQEVLLSGWKQQEEIVGLDNPPAWLLRMTHNRAIDRLRSRKARTRYESAAAPADHHLQTPHRLVESRDTLEQIDRQMAKLSPEQRTVLQLREVEGLSYREIVEATGLTLDQVKVYLHRGRRQLRRLLLEKKIIER</sequence>
<dbReference type="Proteomes" id="UP000308528">
    <property type="component" value="Unassembled WGS sequence"/>
</dbReference>
<dbReference type="GO" id="GO:0003677">
    <property type="term" value="F:DNA binding"/>
    <property type="evidence" value="ECO:0007669"/>
    <property type="project" value="UniProtKB-KW"/>
</dbReference>
<name>A0A4S4NSZ7_9BACT</name>
<reference evidence="8 9" key="1">
    <citation type="submission" date="2019-04" db="EMBL/GenBank/DDBJ databases">
        <title>Lewinella litorea sp. nov., isolated from a marine sand.</title>
        <authorList>
            <person name="Yoon J.-H."/>
        </authorList>
    </citation>
    <scope>NUCLEOTIDE SEQUENCE [LARGE SCALE GENOMIC DNA]</scope>
    <source>
        <strain evidence="8 9">HSMS-39</strain>
    </source>
</reference>
<evidence type="ECO:0000256" key="5">
    <source>
        <dbReference type="ARBA" id="ARBA00023163"/>
    </source>
</evidence>
<dbReference type="InterPro" id="IPR039425">
    <property type="entry name" value="RNA_pol_sigma-70-like"/>
</dbReference>
<evidence type="ECO:0000313" key="8">
    <source>
        <dbReference type="EMBL" id="THH39370.1"/>
    </source>
</evidence>
<dbReference type="GO" id="GO:0016987">
    <property type="term" value="F:sigma factor activity"/>
    <property type="evidence" value="ECO:0007669"/>
    <property type="project" value="UniProtKB-KW"/>
</dbReference>
<evidence type="ECO:0000256" key="1">
    <source>
        <dbReference type="ARBA" id="ARBA00010641"/>
    </source>
</evidence>
<dbReference type="Pfam" id="PF04542">
    <property type="entry name" value="Sigma70_r2"/>
    <property type="match status" value="1"/>
</dbReference>
<dbReference type="Gene3D" id="1.10.10.10">
    <property type="entry name" value="Winged helix-like DNA-binding domain superfamily/Winged helix DNA-binding domain"/>
    <property type="match status" value="1"/>
</dbReference>
<dbReference type="AlphaFoldDB" id="A0A4S4NSZ7"/>
<accession>A0A4S4NSZ7</accession>
<dbReference type="GO" id="GO:0006352">
    <property type="term" value="P:DNA-templated transcription initiation"/>
    <property type="evidence" value="ECO:0007669"/>
    <property type="project" value="InterPro"/>
</dbReference>